<dbReference type="InParanoid" id="B9T2I0"/>
<dbReference type="Proteomes" id="UP000008311">
    <property type="component" value="Unassembled WGS sequence"/>
</dbReference>
<evidence type="ECO:0000256" key="1">
    <source>
        <dbReference type="ARBA" id="ARBA00009995"/>
    </source>
</evidence>
<proteinExistence type="inferred from homology"/>
<reference evidence="3" key="1">
    <citation type="journal article" date="2010" name="Nat. Biotechnol.">
        <title>Draft genome sequence of the oilseed species Ricinus communis.</title>
        <authorList>
            <person name="Chan A.P."/>
            <person name="Crabtree J."/>
            <person name="Zhao Q."/>
            <person name="Lorenzi H."/>
            <person name="Orvis J."/>
            <person name="Puiu D."/>
            <person name="Melake-Berhan A."/>
            <person name="Jones K.M."/>
            <person name="Redman J."/>
            <person name="Chen G."/>
            <person name="Cahoon E.B."/>
            <person name="Gedil M."/>
            <person name="Stanke M."/>
            <person name="Haas B.J."/>
            <person name="Wortman J.R."/>
            <person name="Fraser-Liggett C.M."/>
            <person name="Ravel J."/>
            <person name="Rabinowicz P.D."/>
        </authorList>
    </citation>
    <scope>NUCLEOTIDE SEQUENCE [LARGE SCALE GENOMIC DNA]</scope>
    <source>
        <strain evidence="3">cv. Hale</strain>
    </source>
</reference>
<dbReference type="eggNOG" id="KOG1192">
    <property type="taxonomic scope" value="Eukaryota"/>
</dbReference>
<dbReference type="Gene3D" id="3.40.50.2000">
    <property type="entry name" value="Glycogen Phosphorylase B"/>
    <property type="match status" value="2"/>
</dbReference>
<protein>
    <submittedName>
        <fullName evidence="2">UDP-glucosyltransferase, putative</fullName>
        <ecNumber evidence="2">2.4.1.121</ecNumber>
    </submittedName>
</protein>
<dbReference type="EMBL" id="EQ974382">
    <property type="protein sequence ID" value="EEF29935.1"/>
    <property type="molecule type" value="Genomic_DNA"/>
</dbReference>
<dbReference type="AlphaFoldDB" id="B9T2I0"/>
<evidence type="ECO:0000313" key="2">
    <source>
        <dbReference type="EMBL" id="EEF29935.1"/>
    </source>
</evidence>
<comment type="similarity">
    <text evidence="1">Belongs to the UDP-glycosyltransferase family.</text>
</comment>
<dbReference type="GO" id="GO:0047215">
    <property type="term" value="F:indole-3-acetate beta-glucosyltransferase activity"/>
    <property type="evidence" value="ECO:0007669"/>
    <property type="project" value="UniProtKB-EC"/>
</dbReference>
<organism evidence="2 3">
    <name type="scientific">Ricinus communis</name>
    <name type="common">Castor bean</name>
    <dbReference type="NCBI Taxonomy" id="3988"/>
    <lineage>
        <taxon>Eukaryota</taxon>
        <taxon>Viridiplantae</taxon>
        <taxon>Streptophyta</taxon>
        <taxon>Embryophyta</taxon>
        <taxon>Tracheophyta</taxon>
        <taxon>Spermatophyta</taxon>
        <taxon>Magnoliopsida</taxon>
        <taxon>eudicotyledons</taxon>
        <taxon>Gunneridae</taxon>
        <taxon>Pentapetalae</taxon>
        <taxon>rosids</taxon>
        <taxon>fabids</taxon>
        <taxon>Malpighiales</taxon>
        <taxon>Euphorbiaceae</taxon>
        <taxon>Acalyphoideae</taxon>
        <taxon>Acalypheae</taxon>
        <taxon>Ricinus</taxon>
    </lineage>
</organism>
<gene>
    <name evidence="2" type="ORF">RCOM_0101340</name>
</gene>
<dbReference type="STRING" id="3988.B9T2I0"/>
<keyword evidence="2" id="KW-0808">Transferase</keyword>
<sequence length="192" mass="22166">MATTKVYILSCAKQLIRFPVSSTETFIPGLPPLKLQDMPSFIFNLGSYPTFFDMLVDQFSNIDQADWVLCNTFYELERNVADWLAKLWRFRTIGPSIRSIYLDNRLENDRDYGFSLFKPNNDRCMGWLNDRTKGSVVYVSFGSLVDLGAEQMEEFAWGLKGRNRYFLWTFGGSEFGNSNGSNATKDRPKPQR</sequence>
<dbReference type="PANTHER" id="PTHR11926:SF1540">
    <property type="entry name" value="GLYCOSYLTRANSFERASE"/>
    <property type="match status" value="1"/>
</dbReference>
<dbReference type="SUPFAM" id="SSF53756">
    <property type="entry name" value="UDP-Glycosyltransferase/glycogen phosphorylase"/>
    <property type="match status" value="1"/>
</dbReference>
<name>B9T2I0_RICCO</name>
<dbReference type="EC" id="2.4.1.121" evidence="2"/>
<keyword evidence="2" id="KW-0328">Glycosyltransferase</keyword>
<accession>B9T2I0</accession>
<evidence type="ECO:0000313" key="3">
    <source>
        <dbReference type="Proteomes" id="UP000008311"/>
    </source>
</evidence>
<dbReference type="PANTHER" id="PTHR11926">
    <property type="entry name" value="GLUCOSYL/GLUCURONOSYL TRANSFERASES"/>
    <property type="match status" value="1"/>
</dbReference>
<keyword evidence="3" id="KW-1185">Reference proteome</keyword>